<evidence type="ECO:0000313" key="2">
    <source>
        <dbReference type="EMBL" id="OQS07246.1"/>
    </source>
</evidence>
<proteinExistence type="predicted"/>
<gene>
    <name evidence="2" type="ORF">THRCLA_00744</name>
</gene>
<feature type="compositionally biased region" description="Acidic residues" evidence="1">
    <location>
        <begin position="165"/>
        <end position="177"/>
    </location>
</feature>
<evidence type="ECO:0000313" key="3">
    <source>
        <dbReference type="Proteomes" id="UP000243217"/>
    </source>
</evidence>
<feature type="region of interest" description="Disordered" evidence="1">
    <location>
        <begin position="157"/>
        <end position="177"/>
    </location>
</feature>
<name>A0A1W0AAC9_9STRA</name>
<dbReference type="STRING" id="74557.A0A1W0AAC9"/>
<comment type="caution">
    <text evidence="2">The sequence shown here is derived from an EMBL/GenBank/DDBJ whole genome shotgun (WGS) entry which is preliminary data.</text>
</comment>
<evidence type="ECO:0000256" key="1">
    <source>
        <dbReference type="SAM" id="MobiDB-lite"/>
    </source>
</evidence>
<accession>A0A1W0AAC9</accession>
<dbReference type="EMBL" id="JNBS01000260">
    <property type="protein sequence ID" value="OQS07246.1"/>
    <property type="molecule type" value="Genomic_DNA"/>
</dbReference>
<reference evidence="2 3" key="1">
    <citation type="journal article" date="2014" name="Genome Biol. Evol.">
        <title>The secreted proteins of Achlya hypogyna and Thraustotheca clavata identify the ancestral oomycete secretome and reveal gene acquisitions by horizontal gene transfer.</title>
        <authorList>
            <person name="Misner I."/>
            <person name="Blouin N."/>
            <person name="Leonard G."/>
            <person name="Richards T.A."/>
            <person name="Lane C.E."/>
        </authorList>
    </citation>
    <scope>NUCLEOTIDE SEQUENCE [LARGE SCALE GENOMIC DNA]</scope>
    <source>
        <strain evidence="2 3">ATCC 34112</strain>
    </source>
</reference>
<dbReference type="Proteomes" id="UP000243217">
    <property type="component" value="Unassembled WGS sequence"/>
</dbReference>
<dbReference type="AlphaFoldDB" id="A0A1W0AAC9"/>
<protein>
    <submittedName>
        <fullName evidence="2">Uncharacterized protein</fullName>
    </submittedName>
</protein>
<keyword evidence="3" id="KW-1185">Reference proteome</keyword>
<organism evidence="2 3">
    <name type="scientific">Thraustotheca clavata</name>
    <dbReference type="NCBI Taxonomy" id="74557"/>
    <lineage>
        <taxon>Eukaryota</taxon>
        <taxon>Sar</taxon>
        <taxon>Stramenopiles</taxon>
        <taxon>Oomycota</taxon>
        <taxon>Saprolegniomycetes</taxon>
        <taxon>Saprolegniales</taxon>
        <taxon>Achlyaceae</taxon>
        <taxon>Thraustotheca</taxon>
    </lineage>
</organism>
<sequence length="674" mass="77363">MSNLHHSLEQFVATGLAALPKITTEASAKIAYQTCSTYHTKCSSILRQVLSHVGQYSPKHCKLISDIWDVASINVLMLLKVAQISLQERAQLCEDNAYTNQFRQECEFEQAGQLKVLLADVDALKQELRQVKAELQTTQRKLSRSKFEKERLEKILDQMTKERNDEEDEEDEDGIQHDEEEENSLHMLMQNVDKYQQISSLENEAEDLDRLFNAIELENKNQLNTLGQLDRYIDSSMVSILWKHQPKQSNNSFVEKMFTVESKATQTDEQAKLNEADSNANGLDDESSQTPRTRKKLLVIPACIRTLLDCVPRVPKMLLKKSLIHIIWVLLLRKLDSEFLKPNTTMPTFMRDYFLQKFGLKSLADFHLVEQVKSCIFYRRKLENATLLLEQDPSGGNLDWDDSRILLFGRCVDIFADEPLCPHLQSDGLPMLLDYLGDVLEIDPAINTLQAVQEMDGPITVNREIALIVYRCHFNYMGPDLVEKAVYEITEHELEHPKEIDLDWLLAFVLYRWSTYEQSQEQTVRTAFRTVLLQSSGQHTTNLLLQMDGFTAAVVICWPECVEATVQDIYMNMMAEKREGFRLASERRRRERQHGNISTGHLPATTVLGIDGVFEEEFVAVMTKLLRTQRPKWGIRTRGHPLWSAVKETWFGGMGRRVSAGPVPPSSLKPGIKQ</sequence>
<dbReference type="OrthoDB" id="72203at2759"/>
<feature type="region of interest" description="Disordered" evidence="1">
    <location>
        <begin position="265"/>
        <end position="290"/>
    </location>
</feature>